<evidence type="ECO:0000259" key="3">
    <source>
        <dbReference type="Pfam" id="PF14948"/>
    </source>
</evidence>
<evidence type="ECO:0000256" key="2">
    <source>
        <dbReference type="ARBA" id="ARBA00023329"/>
    </source>
</evidence>
<reference evidence="4" key="1">
    <citation type="submission" date="2025-08" db="UniProtKB">
        <authorList>
            <consortium name="Ensembl"/>
        </authorList>
    </citation>
    <scope>IDENTIFICATION</scope>
</reference>
<dbReference type="GeneID" id="105504693"/>
<feature type="domain" description="RESP18" evidence="3">
    <location>
        <begin position="79"/>
        <end position="155"/>
    </location>
</feature>
<dbReference type="KEGG" id="cang:105504693"/>
<dbReference type="InterPro" id="IPR029403">
    <property type="entry name" value="RESP18_dom"/>
</dbReference>
<reference evidence="4" key="2">
    <citation type="submission" date="2025-09" db="UniProtKB">
        <authorList>
            <consortium name="Ensembl"/>
        </authorList>
    </citation>
    <scope>IDENTIFICATION</scope>
</reference>
<evidence type="ECO:0000313" key="4">
    <source>
        <dbReference type="Ensembl" id="ENSCANP00000014626.1"/>
    </source>
</evidence>
<dbReference type="OMA" id="GRIQHPL"/>
<evidence type="ECO:0000313" key="5">
    <source>
        <dbReference type="Proteomes" id="UP000233080"/>
    </source>
</evidence>
<accession>A0A2K5IDJ5</accession>
<dbReference type="Pfam" id="PF14948">
    <property type="entry name" value="RESP18"/>
    <property type="match status" value="1"/>
</dbReference>
<protein>
    <recommendedName>
        <fullName evidence="3">RESP18 domain-containing protein</fullName>
    </recommendedName>
</protein>
<dbReference type="STRING" id="336983.ENSCANP00000014626"/>
<dbReference type="Ensembl" id="ENSCANT00000037555.1">
    <property type="protein sequence ID" value="ENSCANP00000014626.1"/>
    <property type="gene ID" value="ENSCANG00000030768.1"/>
</dbReference>
<dbReference type="GO" id="GO:0005783">
    <property type="term" value="C:endoplasmic reticulum"/>
    <property type="evidence" value="ECO:0007669"/>
    <property type="project" value="TreeGrafter"/>
</dbReference>
<dbReference type="AlphaFoldDB" id="A0A2K5IDJ5"/>
<dbReference type="SMART" id="SM01305">
    <property type="entry name" value="RESP18"/>
    <property type="match status" value="1"/>
</dbReference>
<dbReference type="RefSeq" id="XP_011787586.1">
    <property type="nucleotide sequence ID" value="XM_011932196.1"/>
</dbReference>
<dbReference type="GO" id="GO:0030133">
    <property type="term" value="C:transport vesicle"/>
    <property type="evidence" value="ECO:0007669"/>
    <property type="project" value="UniProtKB-SubCell"/>
</dbReference>
<evidence type="ECO:0000256" key="1">
    <source>
        <dbReference type="ARBA" id="ARBA00004398"/>
    </source>
</evidence>
<dbReference type="PANTHER" id="PTHR17314">
    <property type="entry name" value="REGULATED ENDOCRINE SPECIFIC PROTEIN 18"/>
    <property type="match status" value="1"/>
</dbReference>
<dbReference type="OrthoDB" id="9837799at2759"/>
<proteinExistence type="predicted"/>
<organism evidence="4 5">
    <name type="scientific">Colobus angolensis palliatus</name>
    <name type="common">Peters' Angolan colobus</name>
    <dbReference type="NCBI Taxonomy" id="336983"/>
    <lineage>
        <taxon>Eukaryota</taxon>
        <taxon>Metazoa</taxon>
        <taxon>Chordata</taxon>
        <taxon>Craniata</taxon>
        <taxon>Vertebrata</taxon>
        <taxon>Euteleostomi</taxon>
        <taxon>Mammalia</taxon>
        <taxon>Eutheria</taxon>
        <taxon>Euarchontoglires</taxon>
        <taxon>Primates</taxon>
        <taxon>Haplorrhini</taxon>
        <taxon>Catarrhini</taxon>
        <taxon>Cercopithecidae</taxon>
        <taxon>Colobinae</taxon>
        <taxon>Colobus</taxon>
    </lineage>
</organism>
<dbReference type="Proteomes" id="UP000233080">
    <property type="component" value="Unassembled WGS sequence"/>
</dbReference>
<dbReference type="InterPro" id="IPR024833">
    <property type="entry name" value="RESP18"/>
</dbReference>
<dbReference type="CTD" id="389075"/>
<dbReference type="PANTHER" id="PTHR17314:SF0">
    <property type="entry name" value="REGULATED ENDOCRINE-SPECIFIC PROTEIN 18"/>
    <property type="match status" value="1"/>
</dbReference>
<sequence>MAVDVEFSVADWWEASVPLSPSATAATFTETWPGSEHAEPGRMQHPLWPGGSEGLRLLVCFLLLNSCPGGCSDISAHDGQDQIGVGQLWPLQGFATPVFQHLQVVFQQILLQGLFWKDDITQDAMIQKMEHTSRLHPQDPCLKDGKAVFPTKTAGSPLAKVNRDQCFTSKVVSKVLKQEVANPVKTSYRRSYGGLDMMQALGAFKEEIIYKIMRLLWTISYCGPQPCG</sequence>
<keyword evidence="2" id="KW-0968">Cytoplasmic vesicle</keyword>
<comment type="subcellular location">
    <subcellularLocation>
        <location evidence="1">Cytoplasmic vesicle</location>
        <location evidence="1">Secretory vesicle</location>
    </subcellularLocation>
</comment>
<keyword evidence="5" id="KW-1185">Reference proteome</keyword>
<name>A0A2K5IDJ5_COLAP</name>